<dbReference type="Proteomes" id="UP000297777">
    <property type="component" value="Unassembled WGS sequence"/>
</dbReference>
<reference evidence="1 2" key="1">
    <citation type="submission" date="2017-12" db="EMBL/GenBank/DDBJ databases">
        <title>Comparative genomics of Botrytis spp.</title>
        <authorList>
            <person name="Valero-Jimenez C.A."/>
            <person name="Tapia P."/>
            <person name="Veloso J."/>
            <person name="Silva-Moreno E."/>
            <person name="Staats M."/>
            <person name="Valdes J.H."/>
            <person name="Van Kan J.A.L."/>
        </authorList>
    </citation>
    <scope>NUCLEOTIDE SEQUENCE [LARGE SCALE GENOMIC DNA]</scope>
    <source>
        <strain evidence="1 2">Bt9001</strain>
    </source>
</reference>
<keyword evidence="2" id="KW-1185">Reference proteome</keyword>
<dbReference type="AlphaFoldDB" id="A0A4Z1EEX3"/>
<organism evidence="1 2">
    <name type="scientific">Botrytis tulipae</name>
    <dbReference type="NCBI Taxonomy" id="87230"/>
    <lineage>
        <taxon>Eukaryota</taxon>
        <taxon>Fungi</taxon>
        <taxon>Dikarya</taxon>
        <taxon>Ascomycota</taxon>
        <taxon>Pezizomycotina</taxon>
        <taxon>Leotiomycetes</taxon>
        <taxon>Helotiales</taxon>
        <taxon>Sclerotiniaceae</taxon>
        <taxon>Botrytis</taxon>
    </lineage>
</organism>
<dbReference type="EMBL" id="PQXH01000174">
    <property type="protein sequence ID" value="TGO09252.1"/>
    <property type="molecule type" value="Genomic_DNA"/>
</dbReference>
<protein>
    <submittedName>
        <fullName evidence="1">Uncharacterized protein</fullName>
    </submittedName>
</protein>
<gene>
    <name evidence="1" type="ORF">BTUL_0174g00010</name>
</gene>
<name>A0A4Z1EEX3_9HELO</name>
<proteinExistence type="predicted"/>
<accession>A0A4Z1EEX3</accession>
<evidence type="ECO:0000313" key="2">
    <source>
        <dbReference type="Proteomes" id="UP000297777"/>
    </source>
</evidence>
<comment type="caution">
    <text evidence="1">The sequence shown here is derived from an EMBL/GenBank/DDBJ whole genome shotgun (WGS) entry which is preliminary data.</text>
</comment>
<evidence type="ECO:0000313" key="1">
    <source>
        <dbReference type="EMBL" id="TGO09252.1"/>
    </source>
</evidence>
<sequence length="56" mass="6160">MAVIPAIPSGLGGFSTINRVNIKERSMPAVQQERPPYIILVSTLLVAKIPMLKWTL</sequence>